<organism evidence="2">
    <name type="scientific">uncultured Rubrobacteraceae bacterium</name>
    <dbReference type="NCBI Taxonomy" id="349277"/>
    <lineage>
        <taxon>Bacteria</taxon>
        <taxon>Bacillati</taxon>
        <taxon>Actinomycetota</taxon>
        <taxon>Rubrobacteria</taxon>
        <taxon>Rubrobacterales</taxon>
        <taxon>Rubrobacteraceae</taxon>
        <taxon>environmental samples</taxon>
    </lineage>
</organism>
<sequence>MAARSSAVNPSDFFALIVTSHAGSSASYSVQQEKSTRSSVPSLLDS</sequence>
<feature type="region of interest" description="Disordered" evidence="1">
    <location>
        <begin position="23"/>
        <end position="46"/>
    </location>
</feature>
<accession>A0A6J4QQ01</accession>
<protein>
    <submittedName>
        <fullName evidence="2">Uncharacterized protein</fullName>
    </submittedName>
</protein>
<reference evidence="2" key="1">
    <citation type="submission" date="2020-02" db="EMBL/GenBank/DDBJ databases">
        <authorList>
            <person name="Meier V. D."/>
        </authorList>
    </citation>
    <scope>NUCLEOTIDE SEQUENCE</scope>
    <source>
        <strain evidence="2">AVDCRST_MAG80</strain>
    </source>
</reference>
<gene>
    <name evidence="2" type="ORF">AVDCRST_MAG80-1785</name>
</gene>
<dbReference type="EMBL" id="CADCVC010000151">
    <property type="protein sequence ID" value="CAA9446081.1"/>
    <property type="molecule type" value="Genomic_DNA"/>
</dbReference>
<name>A0A6J4QQ01_9ACTN</name>
<evidence type="ECO:0000313" key="2">
    <source>
        <dbReference type="EMBL" id="CAA9446081.1"/>
    </source>
</evidence>
<proteinExistence type="predicted"/>
<evidence type="ECO:0000256" key="1">
    <source>
        <dbReference type="SAM" id="MobiDB-lite"/>
    </source>
</evidence>
<dbReference type="AlphaFoldDB" id="A0A6J4QQ01"/>